<name>A0AB34GB94_ESCRO</name>
<feature type="transmembrane region" description="Helical" evidence="7">
    <location>
        <begin position="634"/>
        <end position="654"/>
    </location>
</feature>
<sequence length="1075" mass="122316">MARDSKPAKLEMYNIIKRIFNILKFTWVLFLATVDSFTTWLNSISREHIDISTVLRIERCMLTREIKKGNVPTRESIHMYYQNHIMNLSRESGLDTIDDRPGATAGVQTAHRMDSLDSHDSISSCYTEATMLFSRQSTLDDLDGPETVPKTSERARPGLRKMLSMDVSSSSAESASLASSEPTQCTMLYSRQGTTETIEEVEAEQDEEAPEEARDTQSPQDPTEDGDVEAPPSYSKAVSFEHLSFDSRDDSGGQTHMAVSPDDSRSDRLEASILPPLTHELTASELLLNKMFRDDELEESEKFYVGQPRFLLLFYAMYNTLVARSEMVCYFVIILNHMVSASMITLVLPILIFLWAMLSVPRPSRRFWMMAIVYTEVAIVVKYFFQFGFFPWNKSVELNKDKPYHPPNIIGVEKKEGYVLYDLIQLLALFFHRSILKCHGLWDEDDIADGGSDEVGSDDELSLGHGRRGSSDSLKSINLAASVESVHVTFPEQPAAIRRKRSSSGSQTSQGSSFSSNRSKRGSTSTRNSSQKGGSAVSIKQKSRRELYVEKLQEHLIKAKAFTIKKTLQLYVPIRQFFYNLIHPDYSAVTDVYVLMFLADTVDFVIIVFGFWAFGKHSAAADITSSLSEDQVPGPFLVMVLIQFGTMVVDRALYLRKTVLGKVIFQVILVFGIHFWMFFILPGVTERKFSQNLVAQLWYFVKCVYFGLSAYQIRCGYPTRVLGNFLTKSYNYVNLFLFQGFRLVPFLTELRAVMDWVWTDTTLSLSSWICVEDIYAHIFILKCWRESEKRYPQPRGQKKKKVVKYGMGGMIIVLLICIVWFPLLFMSLVKSVAGVINQPLDVSVTITLGGYQPIFTMSAQQSQLKVMDQPKFNKFIKAFSKDTGAMQFLENYEKEDITVAELEGNSNSLWTISPPKLMCPCVPILEPDAMETNFMNITIILSRDNTTKSNSEWWVLNLTGNRIYNQHVQALELVVFNDKVSPPSLGFLAGYGIMGLYASVVLVIGKFVREFFSGISHSIMFEELPNVDRILKLCTDIFLVRETGELELEEDLYAKLIFLYRSPETMIKWTREKTN</sequence>
<keyword evidence="5 7" id="KW-0472">Membrane</keyword>
<feature type="region of interest" description="Disordered" evidence="6">
    <location>
        <begin position="200"/>
        <end position="233"/>
    </location>
</feature>
<dbReference type="Proteomes" id="UP001159641">
    <property type="component" value="Unassembled WGS sequence"/>
</dbReference>
<feature type="compositionally biased region" description="Acidic residues" evidence="6">
    <location>
        <begin position="200"/>
        <end position="210"/>
    </location>
</feature>
<feature type="domain" description="Piezo non-specific cation channel cap" evidence="8">
    <location>
        <begin position="865"/>
        <end position="916"/>
    </location>
</feature>
<evidence type="ECO:0000259" key="8">
    <source>
        <dbReference type="Pfam" id="PF12166"/>
    </source>
</evidence>
<dbReference type="EMBL" id="JAIQCJ010002358">
    <property type="protein sequence ID" value="KAJ8776668.1"/>
    <property type="molecule type" value="Genomic_DNA"/>
</dbReference>
<evidence type="ECO:0000313" key="12">
    <source>
        <dbReference type="Proteomes" id="UP001159641"/>
    </source>
</evidence>
<dbReference type="InterPro" id="IPR031334">
    <property type="entry name" value="Piezo_cap_dom"/>
</dbReference>
<comment type="similarity">
    <text evidence="2">Belongs to the PIEZO (TC 1.A.75) family.</text>
</comment>
<feature type="compositionally biased region" description="Low complexity" evidence="6">
    <location>
        <begin position="503"/>
        <end position="530"/>
    </location>
</feature>
<keyword evidence="12" id="KW-1185">Reference proteome</keyword>
<evidence type="ECO:0000256" key="2">
    <source>
        <dbReference type="ARBA" id="ARBA00007821"/>
    </source>
</evidence>
<feature type="region of interest" description="Disordered" evidence="6">
    <location>
        <begin position="245"/>
        <end position="265"/>
    </location>
</feature>
<feature type="transmembrane region" description="Helical" evidence="7">
    <location>
        <begin position="765"/>
        <end position="784"/>
    </location>
</feature>
<evidence type="ECO:0000256" key="6">
    <source>
        <dbReference type="SAM" id="MobiDB-lite"/>
    </source>
</evidence>
<dbReference type="PANTHER" id="PTHR47049:SF6">
    <property type="entry name" value="PIEZO-TYPE MECHANOSENSITIVE ION CHANNEL COMPONENT"/>
    <property type="match status" value="1"/>
</dbReference>
<accession>A0AB34GB94</accession>
<gene>
    <name evidence="11" type="ORF">J1605_015257</name>
</gene>
<dbReference type="Pfam" id="PF23188">
    <property type="entry name" value="THU_Piezo1"/>
    <property type="match status" value="1"/>
</dbReference>
<feature type="transmembrane region" description="Helical" evidence="7">
    <location>
        <begin position="592"/>
        <end position="614"/>
    </location>
</feature>
<feature type="region of interest" description="Disordered" evidence="6">
    <location>
        <begin position="494"/>
        <end position="539"/>
    </location>
</feature>
<comment type="subcellular location">
    <subcellularLocation>
        <location evidence="1">Membrane</location>
        <topology evidence="1">Multi-pass membrane protein</topology>
    </subcellularLocation>
</comment>
<protein>
    <recommendedName>
        <fullName evidence="13">Piezo-type mechanosensitive ion channel component 2</fullName>
    </recommendedName>
</protein>
<comment type="caution">
    <text evidence="11">The sequence shown here is derived from an EMBL/GenBank/DDBJ whole genome shotgun (WGS) entry which is preliminary data.</text>
</comment>
<dbReference type="GO" id="GO:0008381">
    <property type="term" value="F:mechanosensitive monoatomic ion channel activity"/>
    <property type="evidence" value="ECO:0007669"/>
    <property type="project" value="InterPro"/>
</dbReference>
<evidence type="ECO:0000256" key="5">
    <source>
        <dbReference type="ARBA" id="ARBA00023136"/>
    </source>
</evidence>
<evidence type="ECO:0000313" key="11">
    <source>
        <dbReference type="EMBL" id="KAJ8776668.1"/>
    </source>
</evidence>
<proteinExistence type="inferred from homology"/>
<feature type="domain" description="Piezo THU9 and anchor" evidence="10">
    <location>
        <begin position="590"/>
        <end position="827"/>
    </location>
</feature>
<dbReference type="InterPro" id="IPR056768">
    <property type="entry name" value="THU_Piezo"/>
</dbReference>
<evidence type="ECO:0008006" key="13">
    <source>
        <dbReference type="Google" id="ProtNLM"/>
    </source>
</evidence>
<reference evidence="11 12" key="1">
    <citation type="submission" date="2022-11" db="EMBL/GenBank/DDBJ databases">
        <title>Whole genome sequence of Eschrichtius robustus ER-17-0199.</title>
        <authorList>
            <person name="Bruniche-Olsen A."/>
            <person name="Black A.N."/>
            <person name="Fields C.J."/>
            <person name="Walden K."/>
            <person name="Dewoody J.A."/>
        </authorList>
    </citation>
    <scope>NUCLEOTIDE SEQUENCE [LARGE SCALE GENOMIC DNA]</scope>
    <source>
        <strain evidence="11">ER-17-0199</strain>
        <tissue evidence="11">Blubber</tissue>
    </source>
</reference>
<dbReference type="AlphaFoldDB" id="A0AB34GB94"/>
<feature type="transmembrane region" description="Helical" evidence="7">
    <location>
        <begin position="21"/>
        <end position="41"/>
    </location>
</feature>
<organism evidence="11 12">
    <name type="scientific">Eschrichtius robustus</name>
    <name type="common">California gray whale</name>
    <name type="synonym">Eschrichtius gibbosus</name>
    <dbReference type="NCBI Taxonomy" id="9764"/>
    <lineage>
        <taxon>Eukaryota</taxon>
        <taxon>Metazoa</taxon>
        <taxon>Chordata</taxon>
        <taxon>Craniata</taxon>
        <taxon>Vertebrata</taxon>
        <taxon>Euteleostomi</taxon>
        <taxon>Mammalia</taxon>
        <taxon>Eutheria</taxon>
        <taxon>Laurasiatheria</taxon>
        <taxon>Artiodactyla</taxon>
        <taxon>Whippomorpha</taxon>
        <taxon>Cetacea</taxon>
        <taxon>Mysticeti</taxon>
        <taxon>Eschrichtiidae</taxon>
        <taxon>Eschrichtius</taxon>
    </lineage>
</organism>
<dbReference type="Pfam" id="PF24874">
    <property type="entry name" value="Piezo_THU9_anchor"/>
    <property type="match status" value="1"/>
</dbReference>
<dbReference type="InterPro" id="IPR056770">
    <property type="entry name" value="Piezo_THU9_anchor"/>
</dbReference>
<feature type="region of interest" description="Disordered" evidence="6">
    <location>
        <begin position="137"/>
        <end position="185"/>
    </location>
</feature>
<evidence type="ECO:0000259" key="9">
    <source>
        <dbReference type="Pfam" id="PF23188"/>
    </source>
</evidence>
<feature type="transmembrane region" description="Helical" evidence="7">
    <location>
        <begin position="367"/>
        <end position="385"/>
    </location>
</feature>
<evidence type="ECO:0000256" key="7">
    <source>
        <dbReference type="SAM" id="Phobius"/>
    </source>
</evidence>
<evidence type="ECO:0000256" key="3">
    <source>
        <dbReference type="ARBA" id="ARBA00022692"/>
    </source>
</evidence>
<dbReference type="GO" id="GO:0016020">
    <property type="term" value="C:membrane"/>
    <property type="evidence" value="ECO:0007669"/>
    <property type="project" value="UniProtKB-SubCell"/>
</dbReference>
<evidence type="ECO:0000256" key="4">
    <source>
        <dbReference type="ARBA" id="ARBA00022989"/>
    </source>
</evidence>
<feature type="compositionally biased region" description="Low complexity" evidence="6">
    <location>
        <begin position="168"/>
        <end position="181"/>
    </location>
</feature>
<feature type="transmembrane region" description="Helical" evidence="7">
    <location>
        <begin position="805"/>
        <end position="829"/>
    </location>
</feature>
<evidence type="ECO:0000256" key="1">
    <source>
        <dbReference type="ARBA" id="ARBA00004141"/>
    </source>
</evidence>
<dbReference type="Pfam" id="PF12166">
    <property type="entry name" value="Piezo_cap"/>
    <property type="match status" value="2"/>
</dbReference>
<evidence type="ECO:0000259" key="10">
    <source>
        <dbReference type="Pfam" id="PF24874"/>
    </source>
</evidence>
<feature type="region of interest" description="Disordered" evidence="6">
    <location>
        <begin position="453"/>
        <end position="472"/>
    </location>
</feature>
<dbReference type="InterPro" id="IPR027272">
    <property type="entry name" value="Piezo"/>
</dbReference>
<feature type="transmembrane region" description="Helical" evidence="7">
    <location>
        <begin position="693"/>
        <end position="711"/>
    </location>
</feature>
<feature type="transmembrane region" description="Helical" evidence="7">
    <location>
        <begin position="985"/>
        <end position="1008"/>
    </location>
</feature>
<feature type="transmembrane region" description="Helical" evidence="7">
    <location>
        <begin position="328"/>
        <end position="355"/>
    </location>
</feature>
<feature type="domain" description="Piezo non-specific cation channel cap" evidence="8">
    <location>
        <begin position="931"/>
        <end position="1072"/>
    </location>
</feature>
<keyword evidence="3 7" id="KW-0812">Transmembrane</keyword>
<keyword evidence="4 7" id="KW-1133">Transmembrane helix</keyword>
<feature type="transmembrane region" description="Helical" evidence="7">
    <location>
        <begin position="663"/>
        <end position="681"/>
    </location>
</feature>
<dbReference type="PANTHER" id="PTHR47049">
    <property type="entry name" value="PIEZO-TYPE MECHANOSENSITIVE ION CHANNEL HOMOLOG"/>
    <property type="match status" value="1"/>
</dbReference>
<feature type="transmembrane region" description="Helical" evidence="7">
    <location>
        <begin position="732"/>
        <end position="753"/>
    </location>
</feature>
<feature type="domain" description="Piezo transmembrane helical unit" evidence="9">
    <location>
        <begin position="323"/>
        <end position="443"/>
    </location>
</feature>